<name>A0A3P7IQ03_STRVU</name>
<protein>
    <submittedName>
        <fullName evidence="2">Uncharacterized protein</fullName>
    </submittedName>
</protein>
<keyword evidence="3" id="KW-1185">Reference proteome</keyword>
<dbReference type="EMBL" id="UYYB01094796">
    <property type="protein sequence ID" value="VDM74971.1"/>
    <property type="molecule type" value="Genomic_DNA"/>
</dbReference>
<feature type="compositionally biased region" description="Pro residues" evidence="1">
    <location>
        <begin position="117"/>
        <end position="127"/>
    </location>
</feature>
<gene>
    <name evidence="2" type="ORF">SVUK_LOCUS9969</name>
</gene>
<sequence>MGINGQQLSGYQPQVRAVQPIYVPAVAPQPARGCRGGGGNGYQVIQLPSTMPIYITSASALQLPGGCGGGARVGGYGGYQASAIPSPAPALQIPSSAYAQAPPVQVAPSNGGARYMQPPPPPPPNPPEGNVLPACGPECGASVEPAPPASVGSDYAEPAAEPAPPTSVGSDYAEPAAEPAPPASVGSDYAEPAAEPAPSSASEGVSAAAPSSLATETTPQGFPESVSPDGGSEMLSESAPATATQEEAGIAENPPSSGVEG</sequence>
<accession>A0A3P7IQ03</accession>
<dbReference type="Proteomes" id="UP000270094">
    <property type="component" value="Unassembled WGS sequence"/>
</dbReference>
<evidence type="ECO:0000256" key="1">
    <source>
        <dbReference type="SAM" id="MobiDB-lite"/>
    </source>
</evidence>
<evidence type="ECO:0000313" key="2">
    <source>
        <dbReference type="EMBL" id="VDM74971.1"/>
    </source>
</evidence>
<feature type="region of interest" description="Disordered" evidence="1">
    <location>
        <begin position="102"/>
        <end position="261"/>
    </location>
</feature>
<dbReference type="AlphaFoldDB" id="A0A3P7IQ03"/>
<feature type="compositionally biased region" description="Low complexity" evidence="1">
    <location>
        <begin position="190"/>
        <end position="212"/>
    </location>
</feature>
<proteinExistence type="predicted"/>
<organism evidence="2 3">
    <name type="scientific">Strongylus vulgaris</name>
    <name type="common">Blood worm</name>
    <dbReference type="NCBI Taxonomy" id="40348"/>
    <lineage>
        <taxon>Eukaryota</taxon>
        <taxon>Metazoa</taxon>
        <taxon>Ecdysozoa</taxon>
        <taxon>Nematoda</taxon>
        <taxon>Chromadorea</taxon>
        <taxon>Rhabditida</taxon>
        <taxon>Rhabditina</taxon>
        <taxon>Rhabditomorpha</taxon>
        <taxon>Strongyloidea</taxon>
        <taxon>Strongylidae</taxon>
        <taxon>Strongylus</taxon>
    </lineage>
</organism>
<reference evidence="2 3" key="1">
    <citation type="submission" date="2018-11" db="EMBL/GenBank/DDBJ databases">
        <authorList>
            <consortium name="Pathogen Informatics"/>
        </authorList>
    </citation>
    <scope>NUCLEOTIDE SEQUENCE [LARGE SCALE GENOMIC DNA]</scope>
</reference>
<evidence type="ECO:0000313" key="3">
    <source>
        <dbReference type="Proteomes" id="UP000270094"/>
    </source>
</evidence>